<dbReference type="KEGG" id="skr:BRX40_05750"/>
<dbReference type="InterPro" id="IPR046367">
    <property type="entry name" value="GapR-like_DNA-bd"/>
</dbReference>
<accession>A0A1L6JH74</accession>
<organism evidence="2 3">
    <name type="scientific">Sphingomonas koreensis</name>
    <dbReference type="NCBI Taxonomy" id="93064"/>
    <lineage>
        <taxon>Bacteria</taxon>
        <taxon>Pseudomonadati</taxon>
        <taxon>Pseudomonadota</taxon>
        <taxon>Alphaproteobacteria</taxon>
        <taxon>Sphingomonadales</taxon>
        <taxon>Sphingomonadaceae</taxon>
        <taxon>Sphingomonas</taxon>
    </lineage>
</organism>
<name>A0A1L6JH74_9SPHN</name>
<sequence length="66" mass="7670">MERLDRLEEERKGINDDIKDVYAEAKSTGFDVPTIRAVRKIRSRDKQLRDESDALMETYRNALGLA</sequence>
<keyword evidence="3" id="KW-1185">Reference proteome</keyword>
<dbReference type="Proteomes" id="UP000185161">
    <property type="component" value="Chromosome"/>
</dbReference>
<protein>
    <submittedName>
        <fullName evidence="2">DUF2312 domain-containing protein</fullName>
    </submittedName>
</protein>
<dbReference type="EMBL" id="CP018820">
    <property type="protein sequence ID" value="APR54840.1"/>
    <property type="molecule type" value="Genomic_DNA"/>
</dbReference>
<feature type="domain" description="GapR-like DNA-binding" evidence="1">
    <location>
        <begin position="2"/>
        <end position="64"/>
    </location>
</feature>
<evidence type="ECO:0000313" key="3">
    <source>
        <dbReference type="Proteomes" id="UP000185161"/>
    </source>
</evidence>
<dbReference type="AlphaFoldDB" id="A0A1L6JH74"/>
<reference evidence="3" key="1">
    <citation type="submission" date="2016-12" db="EMBL/GenBank/DDBJ databases">
        <title>Whole genome sequencing of Sphingomonas sp. ABOJV.</title>
        <authorList>
            <person name="Conlan S."/>
            <person name="Thomas P.J."/>
            <person name="Mullikin J."/>
            <person name="Palmore T.N."/>
            <person name="Frank K.M."/>
            <person name="Segre J.A."/>
        </authorList>
    </citation>
    <scope>NUCLEOTIDE SEQUENCE [LARGE SCALE GENOMIC DNA]</scope>
    <source>
        <strain evidence="3">ABOJV</strain>
    </source>
</reference>
<evidence type="ECO:0000313" key="2">
    <source>
        <dbReference type="EMBL" id="APR54840.1"/>
    </source>
</evidence>
<dbReference type="STRING" id="93064.BRX40_05750"/>
<evidence type="ECO:0000259" key="1">
    <source>
        <dbReference type="Pfam" id="PF10073"/>
    </source>
</evidence>
<dbReference type="GO" id="GO:0003677">
    <property type="term" value="F:DNA binding"/>
    <property type="evidence" value="ECO:0007669"/>
    <property type="project" value="InterPro"/>
</dbReference>
<dbReference type="Pfam" id="PF10073">
    <property type="entry name" value="GapR_DNA-bd"/>
    <property type="match status" value="1"/>
</dbReference>
<gene>
    <name evidence="2" type="ORF">BRX40_05750</name>
</gene>
<proteinExistence type="predicted"/>